<evidence type="ECO:0000313" key="1">
    <source>
        <dbReference type="EMBL" id="MBG0738997.1"/>
    </source>
</evidence>
<gene>
    <name evidence="1" type="ORF">IV500_06110</name>
</gene>
<protein>
    <submittedName>
        <fullName evidence="1">Uncharacterized protein</fullName>
    </submittedName>
</protein>
<dbReference type="AlphaFoldDB" id="A0A931CI31"/>
<proteinExistence type="predicted"/>
<dbReference type="EMBL" id="JADNYM010000006">
    <property type="protein sequence ID" value="MBG0738997.1"/>
    <property type="molecule type" value="Genomic_DNA"/>
</dbReference>
<dbReference type="Proteomes" id="UP000655366">
    <property type="component" value="Unassembled WGS sequence"/>
</dbReference>
<sequence>MTTVSRQPEGIPSGGQFAATTHSEPAVTLGLPAPTSTDGVPTDHQAAKDQFEARAQSAWATMVQEAHPEAAYAFAKVNYARSNSSARDVVIYDGQGEDVPVNREESSAFTDSFDPFWNIDQHATPETDAIFVKDSGVFSLASIHDRWNEVSSSPEPSNDPFSHLTGMDKARAQVGYAQQINAEAVSAYVGDLSAKLLAINPEFGRLYVNRTTDVEQGTTFTLDRVEDIHGNVGDVDVTGLADEAFQDNYLDPHVDYDEGSDELYINLDPNN</sequence>
<name>A0A931CI31_9MICC</name>
<evidence type="ECO:0000313" key="2">
    <source>
        <dbReference type="Proteomes" id="UP000655366"/>
    </source>
</evidence>
<keyword evidence="2" id="KW-1185">Reference proteome</keyword>
<dbReference type="RefSeq" id="WP_196395946.1">
    <property type="nucleotide sequence ID" value="NZ_JADNYM010000006.1"/>
</dbReference>
<organism evidence="1 2">
    <name type="scientific">Arthrobacter terrae</name>
    <dbReference type="NCBI Taxonomy" id="2935737"/>
    <lineage>
        <taxon>Bacteria</taxon>
        <taxon>Bacillati</taxon>
        <taxon>Actinomycetota</taxon>
        <taxon>Actinomycetes</taxon>
        <taxon>Micrococcales</taxon>
        <taxon>Micrococcaceae</taxon>
        <taxon>Arthrobacter</taxon>
    </lineage>
</organism>
<comment type="caution">
    <text evidence="1">The sequence shown here is derived from an EMBL/GenBank/DDBJ whole genome shotgun (WGS) entry which is preliminary data.</text>
</comment>
<accession>A0A931CI31</accession>
<reference evidence="1 2" key="1">
    <citation type="submission" date="2020-11" db="EMBL/GenBank/DDBJ databases">
        <title>Arthrobacter antarcticus sp. nov., isolated from Antarctic Soil.</title>
        <authorList>
            <person name="Li J."/>
        </authorList>
    </citation>
    <scope>NUCLEOTIDE SEQUENCE [LARGE SCALE GENOMIC DNA]</scope>
    <source>
        <strain evidence="1 2">Z1-20</strain>
    </source>
</reference>